<evidence type="ECO:0008006" key="4">
    <source>
        <dbReference type="Google" id="ProtNLM"/>
    </source>
</evidence>
<evidence type="ECO:0000313" key="3">
    <source>
        <dbReference type="Proteomes" id="UP000320404"/>
    </source>
</evidence>
<accession>A0A520S1U4</accession>
<evidence type="ECO:0000313" key="2">
    <source>
        <dbReference type="EMBL" id="RZO76429.1"/>
    </source>
</evidence>
<feature type="transmembrane region" description="Helical" evidence="1">
    <location>
        <begin position="113"/>
        <end position="133"/>
    </location>
</feature>
<organism evidence="2 3">
    <name type="scientific">OM182 bacterium</name>
    <dbReference type="NCBI Taxonomy" id="2510334"/>
    <lineage>
        <taxon>Bacteria</taxon>
        <taxon>Pseudomonadati</taxon>
        <taxon>Pseudomonadota</taxon>
        <taxon>Gammaproteobacteria</taxon>
        <taxon>OMG group</taxon>
        <taxon>OM182 clade</taxon>
    </lineage>
</organism>
<protein>
    <recommendedName>
        <fullName evidence="4">DUF3619 family protein</fullName>
    </recommendedName>
</protein>
<dbReference type="EMBL" id="SHAH01000031">
    <property type="protein sequence ID" value="RZO76429.1"/>
    <property type="molecule type" value="Genomic_DNA"/>
</dbReference>
<evidence type="ECO:0000256" key="1">
    <source>
        <dbReference type="SAM" id="Phobius"/>
    </source>
</evidence>
<dbReference type="AlphaFoldDB" id="A0A520S1U4"/>
<sequence>MRDFDEAQFLEGIRIKLDQQLLPLDSALSERLAQLRGQALQRLNSNAASEPVDESLLIDGVVTRLDDFAEPSGEIQQRLDRLRRQAIAQGTGDTQAAGYWEQLRDLFSVQHRFGMGMVATACLTVAVVSVFYVSSNLNETFGTDPELTLVASADDLELYENLDFYLWLEENDIPD</sequence>
<reference evidence="2 3" key="1">
    <citation type="submission" date="2019-02" db="EMBL/GenBank/DDBJ databases">
        <title>Prokaryotic population dynamics and viral predation in marine succession experiment using metagenomics: the confinement effect.</title>
        <authorList>
            <person name="Haro-Moreno J.M."/>
            <person name="Rodriguez-Valera F."/>
            <person name="Lopez-Perez M."/>
        </authorList>
    </citation>
    <scope>NUCLEOTIDE SEQUENCE [LARGE SCALE GENOMIC DNA]</scope>
    <source>
        <strain evidence="2">MED-G158</strain>
    </source>
</reference>
<keyword evidence="1" id="KW-0812">Transmembrane</keyword>
<name>A0A520S1U4_9GAMM</name>
<proteinExistence type="predicted"/>
<comment type="caution">
    <text evidence="2">The sequence shown here is derived from an EMBL/GenBank/DDBJ whole genome shotgun (WGS) entry which is preliminary data.</text>
</comment>
<keyword evidence="1" id="KW-1133">Transmembrane helix</keyword>
<gene>
    <name evidence="2" type="ORF">EVA69_02945</name>
</gene>
<dbReference type="Proteomes" id="UP000320404">
    <property type="component" value="Unassembled WGS sequence"/>
</dbReference>
<keyword evidence="1" id="KW-0472">Membrane</keyword>